<accession>A0A6I3KL19</accession>
<keyword evidence="3 5" id="KW-0687">Ribonucleoprotein</keyword>
<evidence type="ECO:0000256" key="6">
    <source>
        <dbReference type="RuleBase" id="RU000559"/>
    </source>
</evidence>
<dbReference type="FunFam" id="2.30.30.790:FF:000001">
    <property type="entry name" value="50S ribosomal protein L19"/>
    <property type="match status" value="1"/>
</dbReference>
<dbReference type="PANTHER" id="PTHR15680:SF9">
    <property type="entry name" value="LARGE RIBOSOMAL SUBUNIT PROTEIN BL19M"/>
    <property type="match status" value="1"/>
</dbReference>
<dbReference type="InterPro" id="IPR018257">
    <property type="entry name" value="Ribosomal_bL19_CS"/>
</dbReference>
<dbReference type="Proteomes" id="UP000440694">
    <property type="component" value="Unassembled WGS sequence"/>
</dbReference>
<dbReference type="HAMAP" id="MF_00402">
    <property type="entry name" value="Ribosomal_bL19"/>
    <property type="match status" value="1"/>
</dbReference>
<dbReference type="NCBIfam" id="TIGR01024">
    <property type="entry name" value="rplS_bact"/>
    <property type="match status" value="1"/>
</dbReference>
<dbReference type="SUPFAM" id="SSF50104">
    <property type="entry name" value="Translation proteins SH3-like domain"/>
    <property type="match status" value="1"/>
</dbReference>
<name>A0A6I3KL19_9HYPH</name>
<evidence type="ECO:0000256" key="1">
    <source>
        <dbReference type="ARBA" id="ARBA00005781"/>
    </source>
</evidence>
<evidence type="ECO:0000256" key="5">
    <source>
        <dbReference type="HAMAP-Rule" id="MF_00402"/>
    </source>
</evidence>
<dbReference type="PROSITE" id="PS01015">
    <property type="entry name" value="RIBOSOMAL_L19"/>
    <property type="match status" value="1"/>
</dbReference>
<keyword evidence="2 5" id="KW-0689">Ribosomal protein</keyword>
<dbReference type="GO" id="GO:0003735">
    <property type="term" value="F:structural constituent of ribosome"/>
    <property type="evidence" value="ECO:0007669"/>
    <property type="project" value="InterPro"/>
</dbReference>
<dbReference type="EMBL" id="WMBQ01000001">
    <property type="protein sequence ID" value="MTD95058.1"/>
    <property type="molecule type" value="Genomic_DNA"/>
</dbReference>
<evidence type="ECO:0000256" key="4">
    <source>
        <dbReference type="ARBA" id="ARBA00035171"/>
    </source>
</evidence>
<dbReference type="InterPro" id="IPR038657">
    <property type="entry name" value="Ribosomal_bL19_sf"/>
</dbReference>
<evidence type="ECO:0000313" key="7">
    <source>
        <dbReference type="EMBL" id="MTD95058.1"/>
    </source>
</evidence>
<evidence type="ECO:0000256" key="3">
    <source>
        <dbReference type="ARBA" id="ARBA00023274"/>
    </source>
</evidence>
<dbReference type="Pfam" id="PF01245">
    <property type="entry name" value="Ribosomal_L19"/>
    <property type="match status" value="1"/>
</dbReference>
<dbReference type="InterPro" id="IPR001857">
    <property type="entry name" value="Ribosomal_bL19"/>
</dbReference>
<dbReference type="AlphaFoldDB" id="A0A6I3KL19"/>
<sequence>MNVIQEIEREQMSAVTAKRGVPEFGPGDTVKVMVKVIEGDNVRTQAYEGVVIGRSGAGINENFTVRKISYGEGVERVFPVYSPYIAEIEVIRRGKVRRAKLYYLRGRRGKSARIAERSDARARRLNAAWKGFKKQKGEPDDLTQIKGIDADLAARLRQLNAIKLEQIANLSDDDIANLDETLQLGGRIEKDDWVGQAQTLITEASAAEVPAEEEAKA</sequence>
<dbReference type="GO" id="GO:0006412">
    <property type="term" value="P:translation"/>
    <property type="evidence" value="ECO:0007669"/>
    <property type="project" value="UniProtKB-UniRule"/>
</dbReference>
<evidence type="ECO:0000313" key="8">
    <source>
        <dbReference type="Proteomes" id="UP000440694"/>
    </source>
</evidence>
<organism evidence="7 8">
    <name type="scientific">Hyphomicrobium album</name>
    <dbReference type="NCBI Taxonomy" id="2665159"/>
    <lineage>
        <taxon>Bacteria</taxon>
        <taxon>Pseudomonadati</taxon>
        <taxon>Pseudomonadota</taxon>
        <taxon>Alphaproteobacteria</taxon>
        <taxon>Hyphomicrobiales</taxon>
        <taxon>Hyphomicrobiaceae</taxon>
        <taxon>Hyphomicrobium</taxon>
    </lineage>
</organism>
<proteinExistence type="inferred from homology"/>
<protein>
    <recommendedName>
        <fullName evidence="4 5">Large ribosomal subunit protein bL19</fullName>
    </recommendedName>
</protein>
<comment type="function">
    <text evidence="5 6">This protein is located at the 30S-50S ribosomal subunit interface and may play a role in the structure and function of the aminoacyl-tRNA binding site.</text>
</comment>
<reference evidence="7 8" key="1">
    <citation type="submission" date="2019-11" db="EMBL/GenBank/DDBJ databases">
        <title>Identification of a novel strain.</title>
        <authorList>
            <person name="Xu Q."/>
            <person name="Wang G."/>
        </authorList>
    </citation>
    <scope>NUCLEOTIDE SEQUENCE [LARGE SCALE GENOMIC DNA]</scope>
    <source>
        <strain evidence="8">xq</strain>
    </source>
</reference>
<comment type="caution">
    <text evidence="7">The sequence shown here is derived from an EMBL/GenBank/DDBJ whole genome shotgun (WGS) entry which is preliminary data.</text>
</comment>
<gene>
    <name evidence="5 7" type="primary">rplS</name>
    <name evidence="7" type="ORF">GIW81_12020</name>
</gene>
<dbReference type="PRINTS" id="PR00061">
    <property type="entry name" value="RIBOSOMALL19"/>
</dbReference>
<evidence type="ECO:0000256" key="2">
    <source>
        <dbReference type="ARBA" id="ARBA00022980"/>
    </source>
</evidence>
<comment type="similarity">
    <text evidence="1 5 6">Belongs to the bacterial ribosomal protein bL19 family.</text>
</comment>
<dbReference type="Gene3D" id="2.30.30.790">
    <property type="match status" value="1"/>
</dbReference>
<keyword evidence="8" id="KW-1185">Reference proteome</keyword>
<dbReference type="GO" id="GO:0022625">
    <property type="term" value="C:cytosolic large ribosomal subunit"/>
    <property type="evidence" value="ECO:0007669"/>
    <property type="project" value="TreeGrafter"/>
</dbReference>
<dbReference type="InterPro" id="IPR008991">
    <property type="entry name" value="Translation_prot_SH3-like_sf"/>
</dbReference>
<dbReference type="PANTHER" id="PTHR15680">
    <property type="entry name" value="RIBOSOMAL PROTEIN L19"/>
    <property type="match status" value="1"/>
</dbReference>
<dbReference type="Gene3D" id="1.10.150.20">
    <property type="entry name" value="5' to 3' exonuclease, C-terminal subdomain"/>
    <property type="match status" value="1"/>
</dbReference>
<dbReference type="RefSeq" id="WP_154739406.1">
    <property type="nucleotide sequence ID" value="NZ_WMBQ01000001.1"/>
</dbReference>